<dbReference type="AlphaFoldDB" id="A0A5C6ARA9"/>
<evidence type="ECO:0000259" key="1">
    <source>
        <dbReference type="Pfam" id="PF07883"/>
    </source>
</evidence>
<gene>
    <name evidence="2" type="ORF">Pla100_17470</name>
</gene>
<keyword evidence="3" id="KW-1185">Reference proteome</keyword>
<dbReference type="Pfam" id="PF07883">
    <property type="entry name" value="Cupin_2"/>
    <property type="match status" value="1"/>
</dbReference>
<sequence length="112" mass="12233">MDIPQITSQSGASRGEMGQEYLATGKQVSLRRWVENVCDFEPIHARDYETVGYLVSGVLELELDGQTAKLSSGDSWLVPEGADHRYRVLEPVVVIEATAPPARFGNRDGAVA</sequence>
<organism evidence="2 3">
    <name type="scientific">Neorhodopirellula pilleata</name>
    <dbReference type="NCBI Taxonomy" id="2714738"/>
    <lineage>
        <taxon>Bacteria</taxon>
        <taxon>Pseudomonadati</taxon>
        <taxon>Planctomycetota</taxon>
        <taxon>Planctomycetia</taxon>
        <taxon>Pirellulales</taxon>
        <taxon>Pirellulaceae</taxon>
        <taxon>Neorhodopirellula</taxon>
    </lineage>
</organism>
<dbReference type="SUPFAM" id="SSF51182">
    <property type="entry name" value="RmlC-like cupins"/>
    <property type="match status" value="1"/>
</dbReference>
<protein>
    <submittedName>
        <fullName evidence="2">Cupin domain protein</fullName>
    </submittedName>
</protein>
<feature type="domain" description="Cupin type-2" evidence="1">
    <location>
        <begin position="42"/>
        <end position="95"/>
    </location>
</feature>
<dbReference type="InterPro" id="IPR013096">
    <property type="entry name" value="Cupin_2"/>
</dbReference>
<dbReference type="Gene3D" id="2.60.120.10">
    <property type="entry name" value="Jelly Rolls"/>
    <property type="match status" value="1"/>
</dbReference>
<comment type="caution">
    <text evidence="2">The sequence shown here is derived from an EMBL/GenBank/DDBJ whole genome shotgun (WGS) entry which is preliminary data.</text>
</comment>
<evidence type="ECO:0000313" key="2">
    <source>
        <dbReference type="EMBL" id="TWU02011.1"/>
    </source>
</evidence>
<dbReference type="Proteomes" id="UP000316213">
    <property type="component" value="Unassembled WGS sequence"/>
</dbReference>
<name>A0A5C6ARA9_9BACT</name>
<reference evidence="2 3" key="1">
    <citation type="submission" date="2019-02" db="EMBL/GenBank/DDBJ databases">
        <title>Deep-cultivation of Planctomycetes and their phenomic and genomic characterization uncovers novel biology.</title>
        <authorList>
            <person name="Wiegand S."/>
            <person name="Jogler M."/>
            <person name="Boedeker C."/>
            <person name="Pinto D."/>
            <person name="Vollmers J."/>
            <person name="Rivas-Marin E."/>
            <person name="Kohn T."/>
            <person name="Peeters S.H."/>
            <person name="Heuer A."/>
            <person name="Rast P."/>
            <person name="Oberbeckmann S."/>
            <person name="Bunk B."/>
            <person name="Jeske O."/>
            <person name="Meyerdierks A."/>
            <person name="Storesund J.E."/>
            <person name="Kallscheuer N."/>
            <person name="Luecker S."/>
            <person name="Lage O.M."/>
            <person name="Pohl T."/>
            <person name="Merkel B.J."/>
            <person name="Hornburger P."/>
            <person name="Mueller R.-W."/>
            <person name="Bruemmer F."/>
            <person name="Labrenz M."/>
            <person name="Spormann A.M."/>
            <person name="Op Den Camp H."/>
            <person name="Overmann J."/>
            <person name="Amann R."/>
            <person name="Jetten M.S.M."/>
            <person name="Mascher T."/>
            <person name="Medema M.H."/>
            <person name="Devos D.P."/>
            <person name="Kaster A.-K."/>
            <person name="Ovreas L."/>
            <person name="Rohde M."/>
            <person name="Galperin M.Y."/>
            <person name="Jogler C."/>
        </authorList>
    </citation>
    <scope>NUCLEOTIDE SEQUENCE [LARGE SCALE GENOMIC DNA]</scope>
    <source>
        <strain evidence="2 3">Pla100</strain>
    </source>
</reference>
<dbReference type="InterPro" id="IPR014710">
    <property type="entry name" value="RmlC-like_jellyroll"/>
</dbReference>
<dbReference type="InterPro" id="IPR011051">
    <property type="entry name" value="RmlC_Cupin_sf"/>
</dbReference>
<dbReference type="OrthoDB" id="882143at2"/>
<accession>A0A5C6ARA9</accession>
<proteinExistence type="predicted"/>
<evidence type="ECO:0000313" key="3">
    <source>
        <dbReference type="Proteomes" id="UP000316213"/>
    </source>
</evidence>
<dbReference type="EMBL" id="SJPM01000002">
    <property type="protein sequence ID" value="TWU02011.1"/>
    <property type="molecule type" value="Genomic_DNA"/>
</dbReference>